<dbReference type="Proteomes" id="UP001055172">
    <property type="component" value="Unassembled WGS sequence"/>
</dbReference>
<keyword evidence="1" id="KW-0539">Nucleus</keyword>
<name>A0AA37M0X3_9PEZI</name>
<dbReference type="GO" id="GO:0008270">
    <property type="term" value="F:zinc ion binding"/>
    <property type="evidence" value="ECO:0007669"/>
    <property type="project" value="InterPro"/>
</dbReference>
<proteinExistence type="predicted"/>
<dbReference type="PROSITE" id="PS00463">
    <property type="entry name" value="ZN2_CY6_FUNGAL_1"/>
    <property type="match status" value="1"/>
</dbReference>
<feature type="region of interest" description="Disordered" evidence="2">
    <location>
        <begin position="55"/>
        <end position="75"/>
    </location>
</feature>
<reference evidence="4 5" key="1">
    <citation type="submission" date="2021-07" db="EMBL/GenBank/DDBJ databases">
        <title>Genome data of Colletotrichum spaethianum.</title>
        <authorList>
            <person name="Utami Y.D."/>
            <person name="Hiruma K."/>
        </authorList>
    </citation>
    <scope>NUCLEOTIDE SEQUENCE [LARGE SCALE GENOMIC DNA]</scope>
    <source>
        <strain evidence="4 5">MAFF 242679</strain>
    </source>
</reference>
<sequence>MQQNQQRALATRSACDRCRDQKLRCLRSQGQGDGVCVRCARAGVCCVTGAPRPLGRSRTGVNDSHKQQQGLRRPRHSVFVSVTVPQSAPRVSSSASVPGLEPDKTATEIAQELVASPPARDSDSSFGCFHEPLAADSNELSSMLLDEGVSGSDMTPDDAVIDALDLAFPDNPTALSDLVGGPNTEEFFMELEADLDELFGGGQPASKSLSALSGTDNPSFCVDTAFLRQSLPGSALEITNRLPPEPSLGPNGNTLVRLARINECIAHQLSHMGTFVIGIPPPNLVNSCVEGAADLQVNPILRAIESTSELAAIIREIITPVQDHGSSSSLNIPVVLMCLSSHIQLLQIYNSIFFHVHRFLGSLHDTIGFFENLPGFTHISGLPPMKGDLYIQIIIQVTQHNISSVERGLGLSADLCLSRQRTFSRGLLSYVDSLEPFQSIMGQSCNPSEKSGQALVTSLRIQIRNVLGILRDTS</sequence>
<dbReference type="PROSITE" id="PS50048">
    <property type="entry name" value="ZN2_CY6_FUNGAL_2"/>
    <property type="match status" value="1"/>
</dbReference>
<evidence type="ECO:0000256" key="2">
    <source>
        <dbReference type="SAM" id="MobiDB-lite"/>
    </source>
</evidence>
<feature type="compositionally biased region" description="Polar residues" evidence="2">
    <location>
        <begin position="59"/>
        <end position="70"/>
    </location>
</feature>
<dbReference type="CDD" id="cd00067">
    <property type="entry name" value="GAL4"/>
    <property type="match status" value="1"/>
</dbReference>
<dbReference type="InterPro" id="IPR001138">
    <property type="entry name" value="Zn2Cys6_DnaBD"/>
</dbReference>
<evidence type="ECO:0000313" key="5">
    <source>
        <dbReference type="Proteomes" id="UP001055172"/>
    </source>
</evidence>
<dbReference type="SUPFAM" id="SSF57701">
    <property type="entry name" value="Zn2/Cys6 DNA-binding domain"/>
    <property type="match status" value="1"/>
</dbReference>
<organism evidence="4 5">
    <name type="scientific">Colletotrichum liriopes</name>
    <dbReference type="NCBI Taxonomy" id="708192"/>
    <lineage>
        <taxon>Eukaryota</taxon>
        <taxon>Fungi</taxon>
        <taxon>Dikarya</taxon>
        <taxon>Ascomycota</taxon>
        <taxon>Pezizomycotina</taxon>
        <taxon>Sordariomycetes</taxon>
        <taxon>Hypocreomycetidae</taxon>
        <taxon>Glomerellales</taxon>
        <taxon>Glomerellaceae</taxon>
        <taxon>Colletotrichum</taxon>
        <taxon>Colletotrichum spaethianum species complex</taxon>
    </lineage>
</organism>
<dbReference type="InterPro" id="IPR036864">
    <property type="entry name" value="Zn2-C6_fun-type_DNA-bd_sf"/>
</dbReference>
<keyword evidence="5" id="KW-1185">Reference proteome</keyword>
<evidence type="ECO:0000256" key="1">
    <source>
        <dbReference type="ARBA" id="ARBA00023242"/>
    </source>
</evidence>
<comment type="caution">
    <text evidence="4">The sequence shown here is derived from an EMBL/GenBank/DDBJ whole genome shotgun (WGS) entry which is preliminary data.</text>
</comment>
<dbReference type="Gene3D" id="4.10.240.10">
    <property type="entry name" value="Zn(2)-C6 fungal-type DNA-binding domain"/>
    <property type="match status" value="1"/>
</dbReference>
<dbReference type="GO" id="GO:0000981">
    <property type="term" value="F:DNA-binding transcription factor activity, RNA polymerase II-specific"/>
    <property type="evidence" value="ECO:0007669"/>
    <property type="project" value="InterPro"/>
</dbReference>
<dbReference type="EMBL" id="BPPX01000060">
    <property type="protein sequence ID" value="GJC90838.1"/>
    <property type="molecule type" value="Genomic_DNA"/>
</dbReference>
<dbReference type="AlphaFoldDB" id="A0AA37M0X3"/>
<protein>
    <submittedName>
        <fullName evidence="4">Fusaric acid cluster transcription factor FUB10</fullName>
    </submittedName>
</protein>
<accession>A0AA37M0X3</accession>
<feature type="domain" description="Zn(2)-C6 fungal-type" evidence="3">
    <location>
        <begin position="14"/>
        <end position="48"/>
    </location>
</feature>
<evidence type="ECO:0000313" key="4">
    <source>
        <dbReference type="EMBL" id="GJC90838.1"/>
    </source>
</evidence>
<gene>
    <name evidence="4" type="ORF">ColLi_13676</name>
</gene>
<evidence type="ECO:0000259" key="3">
    <source>
        <dbReference type="PROSITE" id="PS50048"/>
    </source>
</evidence>